<dbReference type="Proteomes" id="UP001271007">
    <property type="component" value="Unassembled WGS sequence"/>
</dbReference>
<dbReference type="PANTHER" id="PTHR45763">
    <property type="entry name" value="HYDROLASE, ALPHA/BETA FOLD FAMILY PROTEIN, EXPRESSED-RELATED"/>
    <property type="match status" value="1"/>
</dbReference>
<reference evidence="3" key="1">
    <citation type="submission" date="2023-04" db="EMBL/GenBank/DDBJ databases">
        <title>Black Yeasts Isolated from many extreme environments.</title>
        <authorList>
            <person name="Coleine C."/>
            <person name="Stajich J.E."/>
            <person name="Selbmann L."/>
        </authorList>
    </citation>
    <scope>NUCLEOTIDE SEQUENCE</scope>
    <source>
        <strain evidence="3">CCFEE 5312</strain>
    </source>
</reference>
<feature type="transmembrane region" description="Helical" evidence="1">
    <location>
        <begin position="24"/>
        <end position="43"/>
    </location>
</feature>
<evidence type="ECO:0000313" key="3">
    <source>
        <dbReference type="EMBL" id="KAK3046217.1"/>
    </source>
</evidence>
<evidence type="ECO:0000256" key="1">
    <source>
        <dbReference type="SAM" id="Phobius"/>
    </source>
</evidence>
<keyword evidence="1" id="KW-0472">Membrane</keyword>
<proteinExistence type="predicted"/>
<keyword evidence="4" id="KW-1185">Reference proteome</keyword>
<dbReference type="Gene3D" id="3.40.50.1820">
    <property type="entry name" value="alpha/beta hydrolase"/>
    <property type="match status" value="1"/>
</dbReference>
<accession>A0AAJ0DAC4</accession>
<gene>
    <name evidence="3" type="ORF">LTR09_012282</name>
</gene>
<dbReference type="InterPro" id="IPR000073">
    <property type="entry name" value="AB_hydrolase_1"/>
</dbReference>
<dbReference type="Pfam" id="PF00561">
    <property type="entry name" value="Abhydrolase_1"/>
    <property type="match status" value="1"/>
</dbReference>
<evidence type="ECO:0000313" key="4">
    <source>
        <dbReference type="Proteomes" id="UP001271007"/>
    </source>
</evidence>
<dbReference type="AlphaFoldDB" id="A0AAJ0DAC4"/>
<dbReference type="EMBL" id="JAWDJX010000106">
    <property type="protein sequence ID" value="KAK3046217.1"/>
    <property type="molecule type" value="Genomic_DNA"/>
</dbReference>
<protein>
    <recommendedName>
        <fullName evidence="2">AB hydrolase-1 domain-containing protein</fullName>
    </recommendedName>
</protein>
<dbReference type="SUPFAM" id="SSF53474">
    <property type="entry name" value="alpha/beta-Hydrolases"/>
    <property type="match status" value="1"/>
</dbReference>
<organism evidence="3 4">
    <name type="scientific">Extremus antarcticus</name>
    <dbReference type="NCBI Taxonomy" id="702011"/>
    <lineage>
        <taxon>Eukaryota</taxon>
        <taxon>Fungi</taxon>
        <taxon>Dikarya</taxon>
        <taxon>Ascomycota</taxon>
        <taxon>Pezizomycotina</taxon>
        <taxon>Dothideomycetes</taxon>
        <taxon>Dothideomycetidae</taxon>
        <taxon>Mycosphaerellales</taxon>
        <taxon>Extremaceae</taxon>
        <taxon>Extremus</taxon>
    </lineage>
</organism>
<keyword evidence="1" id="KW-1133">Transmembrane helix</keyword>
<dbReference type="InterPro" id="IPR029058">
    <property type="entry name" value="AB_hydrolase_fold"/>
</dbReference>
<feature type="domain" description="AB hydrolase-1" evidence="2">
    <location>
        <begin position="93"/>
        <end position="183"/>
    </location>
</feature>
<dbReference type="PANTHER" id="PTHR45763:SF46">
    <property type="entry name" value="AB HYDROLASE-1 DOMAIN-CONTAINING PROTEIN"/>
    <property type="match status" value="1"/>
</dbReference>
<sequence length="380" mass="42474">MAGTFQDRAIHTFKPYWWRLPHPYRTPFIITTGAALLLSPFIWRRLNYKPELLPPPPKDYKYTYHHADDDSAVLALPDGRKIGYAQYGDPNGKPVITLHGILGSRLENFLFDINAKELGVRIIGIERPGMGWSSPDPRPLRERSVLDHAKDINALAEHLQLGGYGVIATSGGGPYGLACAYALAGGAGMPKLKAVSVVTGLGMPDMSQSYPASVVWLNKNLSLRWLIKWMFSRAPEWQLCLSDEERAEAMRKNFDVNNTHPADLEVAMHPRQHDWKRLFLCSTRQAVSQGWDGFLDDAAVLSAEPGFRVEDISSQLPVQLWYGMADSNVSPKVGVEIAQRLSAGGNMKVELHMQEGETHASTQVKYQRRILEDLSNVMQL</sequence>
<comment type="caution">
    <text evidence="3">The sequence shown here is derived from an EMBL/GenBank/DDBJ whole genome shotgun (WGS) entry which is preliminary data.</text>
</comment>
<keyword evidence="1" id="KW-0812">Transmembrane</keyword>
<evidence type="ECO:0000259" key="2">
    <source>
        <dbReference type="Pfam" id="PF00561"/>
    </source>
</evidence>
<name>A0AAJ0DAC4_9PEZI</name>